<feature type="transmembrane region" description="Helical" evidence="12">
    <location>
        <begin position="36"/>
        <end position="55"/>
    </location>
</feature>
<dbReference type="GO" id="GO:0140359">
    <property type="term" value="F:ABC-type transporter activity"/>
    <property type="evidence" value="ECO:0007669"/>
    <property type="project" value="InterPro"/>
</dbReference>
<evidence type="ECO:0000313" key="15">
    <source>
        <dbReference type="EMBL" id="KAJ4154745.1"/>
    </source>
</evidence>
<dbReference type="CDD" id="cd18579">
    <property type="entry name" value="ABC_6TM_ABCC_D1"/>
    <property type="match status" value="1"/>
</dbReference>
<comment type="similarity">
    <text evidence="2">Belongs to the ABC transporter superfamily. ABCC family. Conjugate transporter (TC 3.A.1.208) subfamily.</text>
</comment>
<dbReference type="Pfam" id="PF00005">
    <property type="entry name" value="ABC_tran"/>
    <property type="match status" value="2"/>
</dbReference>
<dbReference type="GO" id="GO:0005886">
    <property type="term" value="C:plasma membrane"/>
    <property type="evidence" value="ECO:0007669"/>
    <property type="project" value="UniProtKB-SubCell"/>
</dbReference>
<evidence type="ECO:0000256" key="10">
    <source>
        <dbReference type="ARBA" id="ARBA00023180"/>
    </source>
</evidence>
<evidence type="ECO:0008006" key="17">
    <source>
        <dbReference type="Google" id="ProtNLM"/>
    </source>
</evidence>
<protein>
    <recommendedName>
        <fullName evidence="17">ABC transporter</fullName>
    </recommendedName>
</protein>
<name>A0A9W8UNF3_AKAMU</name>
<feature type="transmembrane region" description="Helical" evidence="12">
    <location>
        <begin position="738"/>
        <end position="759"/>
    </location>
</feature>
<dbReference type="GO" id="GO:0016887">
    <property type="term" value="F:ATP hydrolysis activity"/>
    <property type="evidence" value="ECO:0007669"/>
    <property type="project" value="InterPro"/>
</dbReference>
<dbReference type="Pfam" id="PF24357">
    <property type="entry name" value="TMD0_ABC"/>
    <property type="match status" value="1"/>
</dbReference>
<feature type="transmembrane region" description="Helical" evidence="12">
    <location>
        <begin position="779"/>
        <end position="801"/>
    </location>
</feature>
<dbReference type="Pfam" id="PF00664">
    <property type="entry name" value="ABC_membrane"/>
    <property type="match status" value="2"/>
</dbReference>
<feature type="domain" description="ABC transmembrane type-1" evidence="14">
    <location>
        <begin position="739"/>
        <end position="1019"/>
    </location>
</feature>
<evidence type="ECO:0000256" key="2">
    <source>
        <dbReference type="ARBA" id="ARBA00009726"/>
    </source>
</evidence>
<dbReference type="SMART" id="SM00382">
    <property type="entry name" value="AAA"/>
    <property type="match status" value="1"/>
</dbReference>
<evidence type="ECO:0000256" key="9">
    <source>
        <dbReference type="ARBA" id="ARBA00023136"/>
    </source>
</evidence>
<keyword evidence="7" id="KW-0067">ATP-binding</keyword>
<evidence type="ECO:0000313" key="16">
    <source>
        <dbReference type="Proteomes" id="UP001144673"/>
    </source>
</evidence>
<dbReference type="CDD" id="cd18580">
    <property type="entry name" value="ABC_6TM_ABCC_D2"/>
    <property type="match status" value="1"/>
</dbReference>
<dbReference type="FunFam" id="1.20.1560.10:FF:000066">
    <property type="entry name" value="ABC multidrug transporter (Eurofung)"/>
    <property type="match status" value="1"/>
</dbReference>
<dbReference type="InterPro" id="IPR011527">
    <property type="entry name" value="ABC1_TM_dom"/>
</dbReference>
<dbReference type="InterPro" id="IPR003593">
    <property type="entry name" value="AAA+_ATPase"/>
</dbReference>
<dbReference type="InterPro" id="IPR036640">
    <property type="entry name" value="ABC1_TM_sf"/>
</dbReference>
<evidence type="ECO:0000256" key="3">
    <source>
        <dbReference type="ARBA" id="ARBA00022448"/>
    </source>
</evidence>
<evidence type="ECO:0000256" key="8">
    <source>
        <dbReference type="ARBA" id="ARBA00022989"/>
    </source>
</evidence>
<feature type="domain" description="ABC transmembrane type-1" evidence="14">
    <location>
        <begin position="207"/>
        <end position="476"/>
    </location>
</feature>
<feature type="transmembrane region" description="Helical" evidence="12">
    <location>
        <begin position="410"/>
        <end position="436"/>
    </location>
</feature>
<feature type="transmembrane region" description="Helical" evidence="12">
    <location>
        <begin position="850"/>
        <end position="871"/>
    </location>
</feature>
<evidence type="ECO:0000259" key="14">
    <source>
        <dbReference type="PROSITE" id="PS50929"/>
    </source>
</evidence>
<dbReference type="GeneID" id="80887183"/>
<dbReference type="PANTHER" id="PTHR24223:SF404">
    <property type="entry name" value="ABC MULTIDRUG TRANSPORTER (EUROFUNG)-RELATED"/>
    <property type="match status" value="1"/>
</dbReference>
<dbReference type="SUPFAM" id="SSF90123">
    <property type="entry name" value="ABC transporter transmembrane region"/>
    <property type="match status" value="2"/>
</dbReference>
<dbReference type="Gene3D" id="3.40.50.300">
    <property type="entry name" value="P-loop containing nucleotide triphosphate hydrolases"/>
    <property type="match status" value="2"/>
</dbReference>
<keyword evidence="9 12" id="KW-0472">Membrane</keyword>
<feature type="transmembrane region" description="Helical" evidence="12">
    <location>
        <begin position="67"/>
        <end position="91"/>
    </location>
</feature>
<keyword evidence="16" id="KW-1185">Reference proteome</keyword>
<keyword evidence="4" id="KW-1003">Cell membrane</keyword>
<dbReference type="Proteomes" id="UP001144673">
    <property type="component" value="Chromosome 6"/>
</dbReference>
<evidence type="ECO:0000256" key="12">
    <source>
        <dbReference type="SAM" id="Phobius"/>
    </source>
</evidence>
<dbReference type="SUPFAM" id="SSF52540">
    <property type="entry name" value="P-loop containing nucleoside triphosphate hydrolases"/>
    <property type="match status" value="2"/>
</dbReference>
<dbReference type="PROSITE" id="PS50929">
    <property type="entry name" value="ABC_TM1F"/>
    <property type="match status" value="2"/>
</dbReference>
<keyword evidence="8 12" id="KW-1133">Transmembrane helix</keyword>
<dbReference type="InterPro" id="IPR027417">
    <property type="entry name" value="P-loop_NTPase"/>
</dbReference>
<evidence type="ECO:0000256" key="7">
    <source>
        <dbReference type="ARBA" id="ARBA00022840"/>
    </source>
</evidence>
<gene>
    <name evidence="15" type="ORF">LMH87_000024</name>
</gene>
<evidence type="ECO:0000259" key="13">
    <source>
        <dbReference type="PROSITE" id="PS50893"/>
    </source>
</evidence>
<feature type="transmembrane region" description="Helical" evidence="12">
    <location>
        <begin position="233"/>
        <end position="252"/>
    </location>
</feature>
<sequence length="1288" mass="140603">MKVDAPGCPAGADNRFGPRIDTACRSFDFTLLFEDAIYTALPASLFLLLIPFQLWRLSKINGKIKSYTLTIWKLSLLIILFCSHLAFLVLLSQTPELLTSLSLASGVLATAAVVAAGVLSFLEDQRSIRPSDILVLYFSACTLLTIPRLRTLWLMPHYNALKTILTIDLIATTAVVVAESSQKMKFLRQPYEELPTEETISFWSRGLFPFLISTSVSNLQAQETDNRSHYGRALVGAFLLTYTGMAVSRALYQRQTYRMTAKIRAGLISKIYQDTTTLRHADVKDSAAVTLMGTDVERIHESSAQIHEIWASSIEIVIAVWLLVRQVSYAALLPSVICLISIGGASQIGNHFGPAMIAWIERVQKRVAVTASFLNDIKAVKMLGLSDTLYGITIKLREDELHASGKFRRLLVLQILTGNIPTLLAPFATFVIYAIIAKVRKDETLLAAQAFTALSLINLITQPLILLCEAWPRMMQAAACFQRIEDYCAKVKPQAGGSCSRETTDHGVEMEVKDMRTNSTDALVSFRGAHISWGGLEENNVLHDVNLQILPGFTAVIGAVAAAKLPLGDEFRCGSKGSALSGGQRQRVTLARAVYCKLPVVVLDDVMSGFDPQTFGNILESLFSETGYFRKAGISVILATHNQRILPYMNSVIVLDNGRVTDADSYEHVRLCSAVLADTVTVDQGCAPIEEDGRGANGTTPSINEDQETALEQDSLRRRTGSWSVYSYYCRSAGVASVILWAIFTFVGAVTGSYTAIWIQQWTEANEKHPNEKTGLYLGIYGILVVLSIIGTAGECWIFFVNIINDTALKLHDDLLKATLRAPYYFFHSTDAGSITNRFSQDMDLIDMTLPVNAITFTTAAASCLVQLIIICIAGKYLAITIPALVSVLFAVQRYYLRTSRQLRVMDIEAKAPIYKLFLETIEGGATIRAFGWGVAFHNRQYVVLNASQKPLYMLASIQQWLALVLDLIVGGMAIVIIASATATATSITAGSLGVALVLVLQFSSLLTQCIQSWTRLETSIGAVARVQEFIKGTPSEASGNSPLPKTFTGRGAIRCDNLSSSYGPCSDPVLKGIELSFAPGEKIALCGPSGSGKSSLIMAILLMMEVKEGRITIDDIDTSTLAGDSLRMQLNVVPQEPFFLPGTVKTNIDPRGKSSNESIVAALGRVGLWNKLHGSGGLAADLNPSELSHGERQMLCLARAMLFPGKILILDEAMSSVDKKTEADMQGIINSEFKERTIISVLHRFDHIHSYDRVLVLGNGELVESGTPECLLASDSAFRALYNAQKG</sequence>
<evidence type="ECO:0000256" key="5">
    <source>
        <dbReference type="ARBA" id="ARBA00022692"/>
    </source>
</evidence>
<accession>A0A9W8UNF3</accession>
<feature type="transmembrane region" description="Helical" evidence="12">
    <location>
        <begin position="877"/>
        <end position="897"/>
    </location>
</feature>
<comment type="subcellular location">
    <subcellularLocation>
        <location evidence="1">Cell membrane</location>
        <topology evidence="1">Multi-pass membrane protein</topology>
    </subcellularLocation>
</comment>
<dbReference type="PROSITE" id="PS50893">
    <property type="entry name" value="ABC_TRANSPORTER_2"/>
    <property type="match status" value="2"/>
</dbReference>
<dbReference type="PROSITE" id="PS00211">
    <property type="entry name" value="ABC_TRANSPORTER_1"/>
    <property type="match status" value="2"/>
</dbReference>
<reference evidence="15" key="1">
    <citation type="journal article" date="2023" name="Access Microbiol">
        <title>De-novo genome assembly for Akanthomyces muscarius, a biocontrol agent of insect agricultural pests.</title>
        <authorList>
            <person name="Erdos Z."/>
            <person name="Studholme D.J."/>
            <person name="Raymond B."/>
            <person name="Sharma M."/>
        </authorList>
    </citation>
    <scope>NUCLEOTIDE SEQUENCE</scope>
    <source>
        <strain evidence="15">Ve6</strain>
    </source>
</reference>
<keyword evidence="6" id="KW-0547">Nucleotide-binding</keyword>
<dbReference type="InterPro" id="IPR056227">
    <property type="entry name" value="TMD0_ABC"/>
</dbReference>
<dbReference type="InterPro" id="IPR044726">
    <property type="entry name" value="ABCC_6TM_D2"/>
</dbReference>
<feature type="transmembrane region" description="Helical" evidence="12">
    <location>
        <begin position="97"/>
        <end position="122"/>
    </location>
</feature>
<organism evidence="15 16">
    <name type="scientific">Akanthomyces muscarius</name>
    <name type="common">Entomopathogenic fungus</name>
    <name type="synonym">Lecanicillium muscarium</name>
    <dbReference type="NCBI Taxonomy" id="2231603"/>
    <lineage>
        <taxon>Eukaryota</taxon>
        <taxon>Fungi</taxon>
        <taxon>Dikarya</taxon>
        <taxon>Ascomycota</taxon>
        <taxon>Pezizomycotina</taxon>
        <taxon>Sordariomycetes</taxon>
        <taxon>Hypocreomycetidae</taxon>
        <taxon>Hypocreales</taxon>
        <taxon>Cordycipitaceae</taxon>
        <taxon>Akanthomyces</taxon>
    </lineage>
</organism>
<feature type="domain" description="ABC transporter" evidence="13">
    <location>
        <begin position="374"/>
        <end position="682"/>
    </location>
</feature>
<dbReference type="KEGG" id="amus:LMH87_000024"/>
<dbReference type="InterPro" id="IPR050173">
    <property type="entry name" value="ABC_transporter_C-like"/>
</dbReference>
<keyword evidence="3" id="KW-0813">Transport</keyword>
<proteinExistence type="inferred from homology"/>
<feature type="transmembrane region" description="Helical" evidence="12">
    <location>
        <begin position="134"/>
        <end position="154"/>
    </location>
</feature>
<dbReference type="EMBL" id="JAJHUN010000007">
    <property type="protein sequence ID" value="KAJ4154745.1"/>
    <property type="molecule type" value="Genomic_DNA"/>
</dbReference>
<evidence type="ECO:0000256" key="4">
    <source>
        <dbReference type="ARBA" id="ARBA00022475"/>
    </source>
</evidence>
<dbReference type="RefSeq" id="XP_056054869.1">
    <property type="nucleotide sequence ID" value="XM_056197865.1"/>
</dbReference>
<dbReference type="FunFam" id="1.20.1560.10:FF:000055">
    <property type="entry name" value="ABC multidrug transporter (Eurofung)"/>
    <property type="match status" value="1"/>
</dbReference>
<comment type="caution">
    <text evidence="15">The sequence shown here is derived from an EMBL/GenBank/DDBJ whole genome shotgun (WGS) entry which is preliminary data.</text>
</comment>
<dbReference type="InterPro" id="IPR017871">
    <property type="entry name" value="ABC_transporter-like_CS"/>
</dbReference>
<feature type="transmembrane region" description="Helical" evidence="12">
    <location>
        <begin position="448"/>
        <end position="468"/>
    </location>
</feature>
<evidence type="ECO:0000256" key="11">
    <source>
        <dbReference type="SAM" id="MobiDB-lite"/>
    </source>
</evidence>
<feature type="domain" description="ABC transporter" evidence="13">
    <location>
        <begin position="1054"/>
        <end position="1285"/>
    </location>
</feature>
<dbReference type="PANTHER" id="PTHR24223">
    <property type="entry name" value="ATP-BINDING CASSETTE SUB-FAMILY C"/>
    <property type="match status" value="1"/>
</dbReference>
<dbReference type="Gene3D" id="1.20.1560.10">
    <property type="entry name" value="ABC transporter type 1, transmembrane domain"/>
    <property type="match status" value="2"/>
</dbReference>
<keyword evidence="10" id="KW-0325">Glycoprotein</keyword>
<evidence type="ECO:0000256" key="1">
    <source>
        <dbReference type="ARBA" id="ARBA00004651"/>
    </source>
</evidence>
<feature type="transmembrane region" description="Helical" evidence="12">
    <location>
        <begin position="961"/>
        <end position="982"/>
    </location>
</feature>
<dbReference type="FunFam" id="3.40.50.300:FF:002145">
    <property type="entry name" value="ABC transporter (MsbA subfamily)"/>
    <property type="match status" value="1"/>
</dbReference>
<feature type="region of interest" description="Disordered" evidence="11">
    <location>
        <begin position="689"/>
        <end position="711"/>
    </location>
</feature>
<dbReference type="GO" id="GO:0005524">
    <property type="term" value="F:ATP binding"/>
    <property type="evidence" value="ECO:0007669"/>
    <property type="project" value="UniProtKB-KW"/>
</dbReference>
<feature type="transmembrane region" description="Helical" evidence="12">
    <location>
        <begin position="988"/>
        <end position="1007"/>
    </location>
</feature>
<evidence type="ECO:0000256" key="6">
    <source>
        <dbReference type="ARBA" id="ARBA00022741"/>
    </source>
</evidence>
<dbReference type="InterPro" id="IPR044746">
    <property type="entry name" value="ABCC_6TM_D1"/>
</dbReference>
<keyword evidence="5 12" id="KW-0812">Transmembrane</keyword>
<dbReference type="InterPro" id="IPR003439">
    <property type="entry name" value="ABC_transporter-like_ATP-bd"/>
</dbReference>